<evidence type="ECO:0000256" key="1">
    <source>
        <dbReference type="ARBA" id="ARBA00004429"/>
    </source>
</evidence>
<dbReference type="NCBIfam" id="NF002352">
    <property type="entry name" value="PRK01318.1-3"/>
    <property type="match status" value="1"/>
</dbReference>
<gene>
    <name evidence="13 17" type="primary">yidC</name>
    <name evidence="17" type="ORF">O0V09_04315</name>
</gene>
<dbReference type="Proteomes" id="UP001069090">
    <property type="component" value="Unassembled WGS sequence"/>
</dbReference>
<organism evidence="17 18">
    <name type="scientific">Dasania phycosphaerae</name>
    <dbReference type="NCBI Taxonomy" id="2950436"/>
    <lineage>
        <taxon>Bacteria</taxon>
        <taxon>Pseudomonadati</taxon>
        <taxon>Pseudomonadota</taxon>
        <taxon>Gammaproteobacteria</taxon>
        <taxon>Cellvibrionales</taxon>
        <taxon>Spongiibacteraceae</taxon>
        <taxon>Dasania</taxon>
    </lineage>
</organism>
<feature type="region of interest" description="Disordered" evidence="14">
    <location>
        <begin position="49"/>
        <end position="72"/>
    </location>
</feature>
<keyword evidence="10 13" id="KW-0143">Chaperone</keyword>
<dbReference type="CDD" id="cd19961">
    <property type="entry name" value="EcYidC-like_peri"/>
    <property type="match status" value="1"/>
</dbReference>
<reference evidence="17 18" key="1">
    <citation type="submission" date="2022-12" db="EMBL/GenBank/DDBJ databases">
        <title>Dasania phycosphaerae sp. nov., isolated from particulate material of the south coast of Korea.</title>
        <authorList>
            <person name="Jiang Y."/>
        </authorList>
    </citation>
    <scope>NUCLEOTIDE SEQUENCE [LARGE SCALE GENOMIC DNA]</scope>
    <source>
        <strain evidence="17 18">GY-19</strain>
    </source>
</reference>
<keyword evidence="18" id="KW-1185">Reference proteome</keyword>
<feature type="transmembrane region" description="Helical" evidence="13">
    <location>
        <begin position="374"/>
        <end position="397"/>
    </location>
</feature>
<evidence type="ECO:0000313" key="18">
    <source>
        <dbReference type="Proteomes" id="UP001069090"/>
    </source>
</evidence>
<feature type="transmembrane region" description="Helical" evidence="13">
    <location>
        <begin position="521"/>
        <end position="541"/>
    </location>
</feature>
<accession>A0A9J6RJJ4</accession>
<dbReference type="GO" id="GO:0005886">
    <property type="term" value="C:plasma membrane"/>
    <property type="evidence" value="ECO:0007669"/>
    <property type="project" value="UniProtKB-SubCell"/>
</dbReference>
<dbReference type="PRINTS" id="PR00701">
    <property type="entry name" value="60KDINNERMP"/>
</dbReference>
<dbReference type="InterPro" id="IPR019998">
    <property type="entry name" value="Membr_insert_YidC"/>
</dbReference>
<dbReference type="InterPro" id="IPR028055">
    <property type="entry name" value="YidC/Oxa/ALB_C"/>
</dbReference>
<evidence type="ECO:0000313" key="17">
    <source>
        <dbReference type="EMBL" id="MCZ0864408.1"/>
    </source>
</evidence>
<evidence type="ECO:0000259" key="16">
    <source>
        <dbReference type="Pfam" id="PF14849"/>
    </source>
</evidence>
<evidence type="ECO:0000256" key="3">
    <source>
        <dbReference type="ARBA" id="ARBA00015325"/>
    </source>
</evidence>
<feature type="domain" description="Membrane insertase YidC/Oxa/ALB C-terminal" evidence="15">
    <location>
        <begin position="377"/>
        <end position="555"/>
    </location>
</feature>
<feature type="transmembrane region" description="Helical" evidence="13">
    <location>
        <begin position="440"/>
        <end position="463"/>
    </location>
</feature>
<protein>
    <recommendedName>
        <fullName evidence="3 13">Membrane protein insertase YidC</fullName>
    </recommendedName>
    <alternativeName>
        <fullName evidence="12 13">Foldase YidC</fullName>
    </alternativeName>
    <alternativeName>
        <fullName evidence="13">Membrane protein YidC</fullName>
    </alternativeName>
    <alternativeName>
        <fullName evidence="11 13">membrane integrase YidC</fullName>
    </alternativeName>
</protein>
<evidence type="ECO:0000256" key="6">
    <source>
        <dbReference type="ARBA" id="ARBA00022692"/>
    </source>
</evidence>
<dbReference type="NCBIfam" id="NF002353">
    <property type="entry name" value="PRK01318.1-4"/>
    <property type="match status" value="1"/>
</dbReference>
<keyword evidence="7 13" id="KW-0653">Protein transport</keyword>
<keyword evidence="6 13" id="KW-0812">Transmembrane</keyword>
<evidence type="ECO:0000256" key="2">
    <source>
        <dbReference type="ARBA" id="ARBA00010527"/>
    </source>
</evidence>
<proteinExistence type="inferred from homology"/>
<evidence type="ECO:0000256" key="11">
    <source>
        <dbReference type="ARBA" id="ARBA00033245"/>
    </source>
</evidence>
<dbReference type="Gene3D" id="2.70.98.90">
    <property type="match status" value="1"/>
</dbReference>
<dbReference type="NCBIfam" id="TIGR03593">
    <property type="entry name" value="yidC_nterm"/>
    <property type="match status" value="1"/>
</dbReference>
<feature type="domain" description="Membrane insertase YidC N-terminal" evidence="16">
    <location>
        <begin position="88"/>
        <end position="366"/>
    </location>
</feature>
<evidence type="ECO:0000256" key="14">
    <source>
        <dbReference type="SAM" id="MobiDB-lite"/>
    </source>
</evidence>
<evidence type="ECO:0000256" key="5">
    <source>
        <dbReference type="ARBA" id="ARBA00022475"/>
    </source>
</evidence>
<evidence type="ECO:0000256" key="13">
    <source>
        <dbReference type="HAMAP-Rule" id="MF_01810"/>
    </source>
</evidence>
<comment type="similarity">
    <text evidence="2 13">Belongs to the OXA1/ALB3/YidC family. Type 1 subfamily.</text>
</comment>
<comment type="function">
    <text evidence="13">Required for the insertion and/or proper folding and/or complex formation of integral membrane proteins into the membrane. Involved in integration of membrane proteins that insert both dependently and independently of the Sec translocase complex, as well as at least some lipoproteins. Aids folding of multispanning membrane proteins.</text>
</comment>
<evidence type="ECO:0000256" key="12">
    <source>
        <dbReference type="ARBA" id="ARBA00033342"/>
    </source>
</evidence>
<dbReference type="InterPro" id="IPR038221">
    <property type="entry name" value="YidC_periplasmic_sf"/>
</dbReference>
<sequence length="560" mass="62201">MDLKRYLLIGAIAVLSYMLLMEWSQFRTEHSAPVSNQAAPALNNNSNATAANSGFIPSETSTQDDFPSATADQHSAPVATVIPSANNIEVSTDTLKVRINPLGGDINFVALPKHYAAIDTPDQPFVLLEQGPVRTYIAQSGLIGKNGTDTRKGRPLFSSAQQQYQLQQGADELVVDLQLTTADNVNITKRFTFKRGKYVINVDYLINNGSAQNWSAGMFGQLKRDSSKDPGADTSGMGMAPYLGAAFTLVDEPYKKVSFDDMAETPYKDTRQGGWAALIQHYFLSAWIPDPNATNSFSTVKTADGFNLIRFTGPAVEVAPGQQATISSRFYAGPKDQYKLEEISPGLELSVDYGFLWLPAQGLFWLLTKIHALFGNWGAAIIGVTLLVKAAFFQLNAKAYTSMANMRKVQPKLLALRERYADDKAKQSQAMMKLYKDEKINPLGGCLPILVQMPVFISLYWVLMESVELRHAPFMLWINDLSAMDPYFILPLIMGVSMFIQQKLNPPPPDPMQAKVMQWMPVLFTFFFLFFPAGLVLYWVVNNVLSIAQQYVITKRIENS</sequence>
<dbReference type="NCBIfam" id="TIGR03592">
    <property type="entry name" value="yidC_oxa1_cterm"/>
    <property type="match status" value="1"/>
</dbReference>
<evidence type="ECO:0000256" key="7">
    <source>
        <dbReference type="ARBA" id="ARBA00022927"/>
    </source>
</evidence>
<dbReference type="InterPro" id="IPR001708">
    <property type="entry name" value="YidC/ALB3/OXA1/COX18"/>
</dbReference>
<evidence type="ECO:0000256" key="8">
    <source>
        <dbReference type="ARBA" id="ARBA00022989"/>
    </source>
</evidence>
<dbReference type="InterPro" id="IPR028053">
    <property type="entry name" value="Membr_insert_YidC_N"/>
</dbReference>
<dbReference type="PRINTS" id="PR01900">
    <property type="entry name" value="YIDCPROTEIN"/>
</dbReference>
<dbReference type="PANTHER" id="PTHR12428">
    <property type="entry name" value="OXA1"/>
    <property type="match status" value="1"/>
</dbReference>
<dbReference type="Pfam" id="PF02096">
    <property type="entry name" value="60KD_IMP"/>
    <property type="match status" value="1"/>
</dbReference>
<dbReference type="AlphaFoldDB" id="A0A9J6RJJ4"/>
<dbReference type="GO" id="GO:0015031">
    <property type="term" value="P:protein transport"/>
    <property type="evidence" value="ECO:0007669"/>
    <property type="project" value="UniProtKB-KW"/>
</dbReference>
<keyword evidence="5 13" id="KW-1003">Cell membrane</keyword>
<keyword evidence="8 13" id="KW-1133">Transmembrane helix</keyword>
<comment type="caution">
    <text evidence="17">The sequence shown here is derived from an EMBL/GenBank/DDBJ whole genome shotgun (WGS) entry which is preliminary data.</text>
</comment>
<name>A0A9J6RJJ4_9GAMM</name>
<evidence type="ECO:0000256" key="4">
    <source>
        <dbReference type="ARBA" id="ARBA00022448"/>
    </source>
</evidence>
<dbReference type="InterPro" id="IPR047196">
    <property type="entry name" value="YidC_ALB_C"/>
</dbReference>
<dbReference type="RefSeq" id="WP_258330564.1">
    <property type="nucleotide sequence ID" value="NZ_JAPTGG010000003.1"/>
</dbReference>
<evidence type="ECO:0000259" key="15">
    <source>
        <dbReference type="Pfam" id="PF02096"/>
    </source>
</evidence>
<dbReference type="GO" id="GO:0051205">
    <property type="term" value="P:protein insertion into membrane"/>
    <property type="evidence" value="ECO:0007669"/>
    <property type="project" value="TreeGrafter"/>
</dbReference>
<comment type="subcellular location">
    <subcellularLocation>
        <location evidence="1">Cell inner membrane</location>
        <topology evidence="1">Multi-pass membrane protein</topology>
    </subcellularLocation>
    <subcellularLocation>
        <location evidence="13">Cell membrane</location>
        <topology evidence="13">Multi-pass membrane protein</topology>
    </subcellularLocation>
</comment>
<dbReference type="Pfam" id="PF14849">
    <property type="entry name" value="YidC_periplas"/>
    <property type="match status" value="1"/>
</dbReference>
<keyword evidence="4 13" id="KW-0813">Transport</keyword>
<evidence type="ECO:0000256" key="10">
    <source>
        <dbReference type="ARBA" id="ARBA00023186"/>
    </source>
</evidence>
<keyword evidence="9 13" id="KW-0472">Membrane</keyword>
<dbReference type="GO" id="GO:0032977">
    <property type="term" value="F:membrane insertase activity"/>
    <property type="evidence" value="ECO:0007669"/>
    <property type="project" value="InterPro"/>
</dbReference>
<dbReference type="PANTHER" id="PTHR12428:SF65">
    <property type="entry name" value="CYTOCHROME C OXIDASE ASSEMBLY PROTEIN COX18, MITOCHONDRIAL"/>
    <property type="match status" value="1"/>
</dbReference>
<comment type="subunit">
    <text evidence="13">Interacts with the Sec translocase complex via SecD. Specifically interacts with transmembrane segments of nascent integral membrane proteins during membrane integration.</text>
</comment>
<dbReference type="EMBL" id="JAPTGG010000003">
    <property type="protein sequence ID" value="MCZ0864408.1"/>
    <property type="molecule type" value="Genomic_DNA"/>
</dbReference>
<dbReference type="CDD" id="cd20070">
    <property type="entry name" value="5TM_YidC_Alb3"/>
    <property type="match status" value="1"/>
</dbReference>
<dbReference type="HAMAP" id="MF_01810">
    <property type="entry name" value="YidC_type1"/>
    <property type="match status" value="1"/>
</dbReference>
<feature type="compositionally biased region" description="Polar residues" evidence="14">
    <location>
        <begin position="58"/>
        <end position="72"/>
    </location>
</feature>
<evidence type="ECO:0000256" key="9">
    <source>
        <dbReference type="ARBA" id="ARBA00023136"/>
    </source>
</evidence>
<feature type="transmembrane region" description="Helical" evidence="13">
    <location>
        <begin position="483"/>
        <end position="500"/>
    </location>
</feature>